<dbReference type="Pfam" id="PF00005">
    <property type="entry name" value="ABC_tran"/>
    <property type="match status" value="1"/>
</dbReference>
<dbReference type="PROSITE" id="PS50893">
    <property type="entry name" value="ABC_TRANSPORTER_2"/>
    <property type="match status" value="1"/>
</dbReference>
<keyword evidence="4" id="KW-0067">ATP-binding</keyword>
<evidence type="ECO:0000256" key="4">
    <source>
        <dbReference type="ARBA" id="ARBA00022840"/>
    </source>
</evidence>
<dbReference type="SUPFAM" id="SSF52540">
    <property type="entry name" value="P-loop containing nucleoside triphosphate hydrolases"/>
    <property type="match status" value="2"/>
</dbReference>
<accession>A0ABQ6JTR3</accession>
<evidence type="ECO:0000259" key="5">
    <source>
        <dbReference type="PROSITE" id="PS50893"/>
    </source>
</evidence>
<dbReference type="PANTHER" id="PTHR43776:SF7">
    <property type="entry name" value="D,D-DIPEPTIDE TRANSPORT ATP-BINDING PROTEIN DDPF-RELATED"/>
    <property type="match status" value="1"/>
</dbReference>
<dbReference type="SMART" id="SM00382">
    <property type="entry name" value="AAA"/>
    <property type="match status" value="1"/>
</dbReference>
<dbReference type="CDD" id="cd03257">
    <property type="entry name" value="ABC_NikE_OppD_transporters"/>
    <property type="match status" value="1"/>
</dbReference>
<organism evidence="6 7">
    <name type="scientific">Homoserinibacter gongjuensis</name>
    <dbReference type="NCBI Taxonomy" id="1162968"/>
    <lineage>
        <taxon>Bacteria</taxon>
        <taxon>Bacillati</taxon>
        <taxon>Actinomycetota</taxon>
        <taxon>Actinomycetes</taxon>
        <taxon>Micrococcales</taxon>
        <taxon>Microbacteriaceae</taxon>
        <taxon>Homoserinibacter</taxon>
    </lineage>
</organism>
<dbReference type="InterPro" id="IPR050319">
    <property type="entry name" value="ABC_transp_ATP-bind"/>
</dbReference>
<reference evidence="7" key="1">
    <citation type="journal article" date="2019" name="Int. J. Syst. Evol. Microbiol.">
        <title>The Global Catalogue of Microorganisms (GCM) 10K type strain sequencing project: providing services to taxonomists for standard genome sequencing and annotation.</title>
        <authorList>
            <consortium name="The Broad Institute Genomics Platform"/>
            <consortium name="The Broad Institute Genome Sequencing Center for Infectious Disease"/>
            <person name="Wu L."/>
            <person name="Ma J."/>
        </authorList>
    </citation>
    <scope>NUCLEOTIDE SEQUENCE [LARGE SCALE GENOMIC DNA]</scope>
    <source>
        <strain evidence="7">NBRC 108755</strain>
    </source>
</reference>
<evidence type="ECO:0000256" key="1">
    <source>
        <dbReference type="ARBA" id="ARBA00005417"/>
    </source>
</evidence>
<evidence type="ECO:0000256" key="3">
    <source>
        <dbReference type="ARBA" id="ARBA00022741"/>
    </source>
</evidence>
<keyword evidence="3" id="KW-0547">Nucleotide-binding</keyword>
<keyword evidence="7" id="KW-1185">Reference proteome</keyword>
<dbReference type="InterPro" id="IPR017871">
    <property type="entry name" value="ABC_transporter-like_CS"/>
</dbReference>
<evidence type="ECO:0000313" key="7">
    <source>
        <dbReference type="Proteomes" id="UP001157069"/>
    </source>
</evidence>
<gene>
    <name evidence="6" type="ORF">GCM10025869_22200</name>
</gene>
<keyword evidence="2" id="KW-0813">Transport</keyword>
<dbReference type="PROSITE" id="PS00211">
    <property type="entry name" value="ABC_TRANSPORTER_1"/>
    <property type="match status" value="1"/>
</dbReference>
<dbReference type="InterPro" id="IPR003593">
    <property type="entry name" value="AAA+_ATPase"/>
</dbReference>
<sequence length="411" mass="44399">MRQRVLISIGLSSHPKLLIADEPTSALDVTVQKVILDHLESLTTESNTAVIFITHDLGLAAERAENLVVMHRGRIVESGPAREILQDPQHPYTQRLVAAAPSLASQRIQSAVSRGTSLDAEETKGADASVDLVSVAERTVESAGDASTPVIEFRDVTKVFKIRTGGPRSIPFTAVDNVSFQVPKGSTMALVGESGSGKSTAAKLLLRLEDITSGSIHVDGKDVAKLGKQELMRLRSKMQPVFQDPYGSLDPLHNIGNTIAEPLNVHKLGDAASRKARVREVLEQVALPETVLTRYPNELSGGQRQRVAIARALALKPEIVVLDEAVSALDVLVQAQVLNLLAELQSELDLTYLFITHDLAVVRVIADHVTVMQRGKVVEQSTVDEVFDNPKTEYTRELLAAIPGADIPLGV</sequence>
<protein>
    <recommendedName>
        <fullName evidence="5">ABC transporter domain-containing protein</fullName>
    </recommendedName>
</protein>
<dbReference type="Pfam" id="PF08352">
    <property type="entry name" value="oligo_HPY"/>
    <property type="match status" value="2"/>
</dbReference>
<evidence type="ECO:0000313" key="6">
    <source>
        <dbReference type="EMBL" id="GMA91691.1"/>
    </source>
</evidence>
<dbReference type="Gene3D" id="3.40.50.300">
    <property type="entry name" value="P-loop containing nucleotide triphosphate hydrolases"/>
    <property type="match status" value="2"/>
</dbReference>
<dbReference type="InterPro" id="IPR027417">
    <property type="entry name" value="P-loop_NTPase"/>
</dbReference>
<name>A0ABQ6JTR3_9MICO</name>
<comment type="similarity">
    <text evidence="1">Belongs to the ABC transporter superfamily.</text>
</comment>
<comment type="caution">
    <text evidence="6">The sequence shown here is derived from an EMBL/GenBank/DDBJ whole genome shotgun (WGS) entry which is preliminary data.</text>
</comment>
<feature type="domain" description="ABC transporter" evidence="5">
    <location>
        <begin position="151"/>
        <end position="399"/>
    </location>
</feature>
<dbReference type="InterPro" id="IPR003439">
    <property type="entry name" value="ABC_transporter-like_ATP-bd"/>
</dbReference>
<dbReference type="PANTHER" id="PTHR43776">
    <property type="entry name" value="TRANSPORT ATP-BINDING PROTEIN"/>
    <property type="match status" value="1"/>
</dbReference>
<dbReference type="Proteomes" id="UP001157069">
    <property type="component" value="Unassembled WGS sequence"/>
</dbReference>
<proteinExistence type="inferred from homology"/>
<dbReference type="EMBL" id="BSVA01000001">
    <property type="protein sequence ID" value="GMA91691.1"/>
    <property type="molecule type" value="Genomic_DNA"/>
</dbReference>
<evidence type="ECO:0000256" key="2">
    <source>
        <dbReference type="ARBA" id="ARBA00022448"/>
    </source>
</evidence>
<dbReference type="InterPro" id="IPR013563">
    <property type="entry name" value="Oligopep_ABC_C"/>
</dbReference>